<feature type="non-terminal residue" evidence="2">
    <location>
        <position position="300"/>
    </location>
</feature>
<keyword evidence="1" id="KW-0812">Transmembrane</keyword>
<feature type="transmembrane region" description="Helical" evidence="1">
    <location>
        <begin position="56"/>
        <end position="75"/>
    </location>
</feature>
<feature type="transmembrane region" description="Helical" evidence="1">
    <location>
        <begin position="6"/>
        <end position="23"/>
    </location>
</feature>
<comment type="caution">
    <text evidence="2">The sequence shown here is derived from an EMBL/GenBank/DDBJ whole genome shotgun (WGS) entry which is preliminary data.</text>
</comment>
<keyword evidence="1" id="KW-1133">Transmembrane helix</keyword>
<feature type="transmembrane region" description="Helical" evidence="1">
    <location>
        <begin position="81"/>
        <end position="102"/>
    </location>
</feature>
<organism evidence="2 3">
    <name type="scientific">Candidatus Dojkabacteria bacterium</name>
    <dbReference type="NCBI Taxonomy" id="2099670"/>
    <lineage>
        <taxon>Bacteria</taxon>
        <taxon>Candidatus Dojkabacteria</taxon>
    </lineage>
</organism>
<reference evidence="2" key="2">
    <citation type="journal article" date="2021" name="Microbiome">
        <title>Successional dynamics and alternative stable states in a saline activated sludge microbial community over 9 years.</title>
        <authorList>
            <person name="Wang Y."/>
            <person name="Ye J."/>
            <person name="Ju F."/>
            <person name="Liu L."/>
            <person name="Boyd J.A."/>
            <person name="Deng Y."/>
            <person name="Parks D.H."/>
            <person name="Jiang X."/>
            <person name="Yin X."/>
            <person name="Woodcroft B.J."/>
            <person name="Tyson G.W."/>
            <person name="Hugenholtz P."/>
            <person name="Polz M.F."/>
            <person name="Zhang T."/>
        </authorList>
    </citation>
    <scope>NUCLEOTIDE SEQUENCE</scope>
    <source>
        <strain evidence="2">HKST-UBA16</strain>
    </source>
</reference>
<feature type="transmembrane region" description="Helical" evidence="1">
    <location>
        <begin position="114"/>
        <end position="133"/>
    </location>
</feature>
<name>A0A955HZE2_9BACT</name>
<feature type="transmembrane region" description="Helical" evidence="1">
    <location>
        <begin position="139"/>
        <end position="156"/>
    </location>
</feature>
<feature type="transmembrane region" description="Helical" evidence="1">
    <location>
        <begin position="227"/>
        <end position="260"/>
    </location>
</feature>
<evidence type="ECO:0000256" key="1">
    <source>
        <dbReference type="SAM" id="Phobius"/>
    </source>
</evidence>
<dbReference type="Proteomes" id="UP000748332">
    <property type="component" value="Unassembled WGS sequence"/>
</dbReference>
<proteinExistence type="predicted"/>
<reference evidence="2" key="1">
    <citation type="submission" date="2020-04" db="EMBL/GenBank/DDBJ databases">
        <authorList>
            <person name="Zhang T."/>
        </authorList>
    </citation>
    <scope>NUCLEOTIDE SEQUENCE</scope>
    <source>
        <strain evidence="2">HKST-UBA16</strain>
    </source>
</reference>
<evidence type="ECO:0000313" key="2">
    <source>
        <dbReference type="EMBL" id="MCA9375367.1"/>
    </source>
</evidence>
<keyword evidence="1" id="KW-0472">Membrane</keyword>
<feature type="transmembrane region" description="Helical" evidence="1">
    <location>
        <begin position="197"/>
        <end position="215"/>
    </location>
</feature>
<protein>
    <submittedName>
        <fullName evidence="2">Uncharacterized protein</fullName>
    </submittedName>
</protein>
<accession>A0A955HZE2</accession>
<dbReference type="EMBL" id="JAGQLM010000158">
    <property type="protein sequence ID" value="MCA9375367.1"/>
    <property type="molecule type" value="Genomic_DNA"/>
</dbReference>
<dbReference type="AlphaFoldDB" id="A0A955HZE2"/>
<feature type="transmembrane region" description="Helical" evidence="1">
    <location>
        <begin position="168"/>
        <end position="191"/>
    </location>
</feature>
<sequence length="300" mass="33789">MFKNHAHKIIVALILVVIVVTNFQTGKFVMGFDNISPYFGIQPILAKTFDNSARHFVSFNPLVLITPVFSFMRLVGIPPWLISQLFLFGSLIMGVLGAARLTESFLIRDKSRGRLGYTLGGLFYLTTLFTYWVFNQPNFLFVAAYASIPWTIRYLSQIISVKIGRKTVLSYFRNTSLANKLLHLLVLILFLQTSLNLTAFVTYTFSIIVISVVVSKKVHYNVALKRALLFGGIFFLSWFTLLQLELLVSGNFIFVGSLFLDHITELKGNQLTDTITEGIRSSGYLRGGIVNTILFAGSWI</sequence>
<evidence type="ECO:0000313" key="3">
    <source>
        <dbReference type="Proteomes" id="UP000748332"/>
    </source>
</evidence>
<gene>
    <name evidence="2" type="ORF">KC622_03485</name>
</gene>